<dbReference type="PANTHER" id="PTHR33406">
    <property type="entry name" value="MEMBRANE PROTEIN MJ1562-RELATED"/>
    <property type="match status" value="1"/>
</dbReference>
<reference evidence="10 11" key="1">
    <citation type="submission" date="2023-08" db="EMBL/GenBank/DDBJ databases">
        <authorList>
            <person name="Buchebner-Jance M."/>
        </authorList>
    </citation>
    <scope>NUCLEOTIDE SEQUENCE [LARGE SCALE GENOMIC DNA]</scope>
    <source>
        <strain evidence="10 11">NCIMB 15471</strain>
    </source>
</reference>
<feature type="transmembrane region" description="Helical" evidence="8">
    <location>
        <begin position="1008"/>
        <end position="1035"/>
    </location>
</feature>
<dbReference type="RefSeq" id="WP_306387086.1">
    <property type="nucleotide sequence ID" value="NZ_CP132482.1"/>
</dbReference>
<organism evidence="10 11">
    <name type="scientific">Lacticaseibacillus parahuelsenbergensis</name>
    <dbReference type="NCBI Taxonomy" id="3068305"/>
    <lineage>
        <taxon>Bacteria</taxon>
        <taxon>Bacillati</taxon>
        <taxon>Bacillota</taxon>
        <taxon>Bacilli</taxon>
        <taxon>Lactobacillales</taxon>
        <taxon>Lactobacillaceae</taxon>
        <taxon>Lacticaseibacillus</taxon>
    </lineage>
</organism>
<feature type="transmembrane region" description="Helical" evidence="8">
    <location>
        <begin position="173"/>
        <end position="193"/>
    </location>
</feature>
<dbReference type="Gene3D" id="1.20.1640.10">
    <property type="entry name" value="Multidrug efflux transporter AcrB transmembrane domain"/>
    <property type="match status" value="2"/>
</dbReference>
<dbReference type="EMBL" id="CP132482">
    <property type="protein sequence ID" value="WLV78120.1"/>
    <property type="molecule type" value="Genomic_DNA"/>
</dbReference>
<comment type="subcellular location">
    <subcellularLocation>
        <location evidence="1">Cell membrane</location>
        <topology evidence="1">Multi-pass membrane protein</topology>
    </subcellularLocation>
</comment>
<dbReference type="InterPro" id="IPR004869">
    <property type="entry name" value="MMPL_dom"/>
</dbReference>
<feature type="transmembrane region" description="Helical" evidence="8">
    <location>
        <begin position="358"/>
        <end position="377"/>
    </location>
</feature>
<feature type="transmembrane region" description="Helical" evidence="8">
    <location>
        <begin position="305"/>
        <end position="326"/>
    </location>
</feature>
<feature type="domain" description="SSD" evidence="9">
    <location>
        <begin position="905"/>
        <end position="1037"/>
    </location>
</feature>
<dbReference type="InterPro" id="IPR000731">
    <property type="entry name" value="SSD"/>
</dbReference>
<evidence type="ECO:0000256" key="2">
    <source>
        <dbReference type="ARBA" id="ARBA00010157"/>
    </source>
</evidence>
<feature type="transmembrane region" description="Helical" evidence="8">
    <location>
        <begin position="914"/>
        <end position="935"/>
    </location>
</feature>
<evidence type="ECO:0000256" key="3">
    <source>
        <dbReference type="ARBA" id="ARBA00022475"/>
    </source>
</evidence>
<feature type="compositionally biased region" description="Polar residues" evidence="7">
    <location>
        <begin position="1120"/>
        <end position="1140"/>
    </location>
</feature>
<keyword evidence="4 8" id="KW-0812">Transmembrane</keyword>
<proteinExistence type="inferred from homology"/>
<feature type="transmembrane region" description="Helical" evidence="8">
    <location>
        <begin position="980"/>
        <end position="1002"/>
    </location>
</feature>
<evidence type="ECO:0000256" key="4">
    <source>
        <dbReference type="ARBA" id="ARBA00022692"/>
    </source>
</evidence>
<evidence type="ECO:0000256" key="8">
    <source>
        <dbReference type="SAM" id="Phobius"/>
    </source>
</evidence>
<evidence type="ECO:0000259" key="9">
    <source>
        <dbReference type="PROSITE" id="PS50156"/>
    </source>
</evidence>
<feature type="transmembrane region" description="Helical" evidence="8">
    <location>
        <begin position="883"/>
        <end position="902"/>
    </location>
</feature>
<dbReference type="InterPro" id="IPR050545">
    <property type="entry name" value="Mycobact_MmpL"/>
</dbReference>
<dbReference type="PANTHER" id="PTHR33406:SF6">
    <property type="entry name" value="MEMBRANE PROTEIN YDGH-RELATED"/>
    <property type="match status" value="1"/>
</dbReference>
<evidence type="ECO:0000313" key="11">
    <source>
        <dbReference type="Proteomes" id="UP001233112"/>
    </source>
</evidence>
<dbReference type="Proteomes" id="UP001233112">
    <property type="component" value="Chromosome"/>
</dbReference>
<keyword evidence="11" id="KW-1185">Reference proteome</keyword>
<dbReference type="Gene3D" id="1.10.287.950">
    <property type="entry name" value="Methyl-accepting chemotaxis protein"/>
    <property type="match status" value="2"/>
</dbReference>
<evidence type="ECO:0000313" key="10">
    <source>
        <dbReference type="EMBL" id="WLV78120.1"/>
    </source>
</evidence>
<evidence type="ECO:0000256" key="1">
    <source>
        <dbReference type="ARBA" id="ARBA00004651"/>
    </source>
</evidence>
<comment type="similarity">
    <text evidence="2">Belongs to the resistance-nodulation-cell division (RND) (TC 2.A.6) family. MmpL subfamily.</text>
</comment>
<feature type="compositionally biased region" description="Pro residues" evidence="7">
    <location>
        <begin position="1062"/>
        <end position="1071"/>
    </location>
</feature>
<feature type="transmembrane region" description="Helical" evidence="8">
    <location>
        <begin position="941"/>
        <end position="960"/>
    </location>
</feature>
<keyword evidence="5 8" id="KW-1133">Transmembrane helix</keyword>
<feature type="transmembrane region" description="Helical" evidence="8">
    <location>
        <begin position="200"/>
        <end position="221"/>
    </location>
</feature>
<accession>A0ABY9L3W7</accession>
<feature type="compositionally biased region" description="Polar residues" evidence="7">
    <location>
        <begin position="1081"/>
        <end position="1091"/>
    </location>
</feature>
<feature type="transmembrane region" description="Helical" evidence="8">
    <location>
        <begin position="280"/>
        <end position="299"/>
    </location>
</feature>
<protein>
    <submittedName>
        <fullName evidence="10">MMPL family transporter</fullName>
    </submittedName>
</protein>
<dbReference type="NCBIfam" id="TIGR03057">
    <property type="entry name" value="xxxLxxG_by_4"/>
    <property type="match status" value="7"/>
</dbReference>
<feature type="transmembrane region" description="Helical" evidence="8">
    <location>
        <begin position="233"/>
        <end position="252"/>
    </location>
</feature>
<gene>
    <name evidence="10" type="ORF">LACPH_000065</name>
</gene>
<dbReference type="SUPFAM" id="SSF58104">
    <property type="entry name" value="Methyl-accepting chemotaxis protein (MCP) signaling domain"/>
    <property type="match status" value="1"/>
</dbReference>
<sequence length="1140" mass="120712">MKNLRNRHIPALIFWLVVILVTLVTMPDVSGIVRDKGALSLPKNEESQVAANIEKKANHNQKVRSFALVFSNGDKKLTATQKKAITKTLKGLKDSKAVKIVNVTQSSDNAETKKQLDAKDGTTQMALVDVKAKGQVRPQTKNLEQQIKTANVKTYVTGSDVLNDDFATVTEKGIQKTEIIAAIFIFIVLIIVFRSPVVPLVSLLTVAISFLTSLNIIMTLADKANFPISNFTQVFLVVVLFGIGTDYNILLYDDFKAALSQGIPRTKAAGIARRFGGRTILYSGLSVLIGFSVLGLANFKFYRSAVGVAIGVLILLTVLLTLNMFFMATMGEKLFWPSKNLDGHSTSRLWHGLSKVGIARPLITLGVIGIIAVPFLLNANQTLNFNNADELPETLQSKVGYRLIQDHYSKGMASPTTIYIQSKHPLNSQTVLGTIDDVTTYLQKEKGVKTVASVTQPGGSKIKSLYLNDQLKTINSGLTQSVKGLKQVQAGLNDANTQIKNANVAGSTQQVQTLADGTTTLSSGASSLSSGISQYTSGVTSLNNGLGQLSSQLPTLTSGVNTLSTGSTQLAKGMNELNSNSTVLASGMNQLSSKSSELTSGMDTLNNQIQMLTGTAQQIITLINQLPDASQLTQPILDKINAFSSGVQQLTDGTSALGDGIKTLNAGTTAMNNGIGTLTSGTNQLNSGINSLNSQVPTLVSGVNQLSSGSSQLASQNGTLNNGASQIASGADQVNTGVQTLNTKIKAISQQVSSMQSGLTSANQALGTIADGSTSMKQYLTELQRSYLGKKFYIPNATLKSKTFKPALATYMADNNKITKFTVVLKGDPSTDAAAQQIKAIKEDLTAKLKHTPLDDATVAIGGQTSQTADLQDLANGDFERTAAIMIIGIGIALIVVTRSVIQPISIITTLLMAYITSLGLTRLFSTYVLGRAMLTWNTPFFSFIMLVALGVDYSIFLMVRYRDNALEGGTMTQRIAKAATVIGAVVISAAVILSGTFAAMIPSGITTLIQVALAVIIGLILLVFLLPLVMSSVISLTDKQMHKNNHPQGPGPAPDSDAPDPDGPTKPTPKAPVVTPTAANSVPKQQQPSSHAAPRVHLAAMPTADSQASPSKTSRHQPKQTSAAASSGSKPSDTNNPES</sequence>
<evidence type="ECO:0000256" key="5">
    <source>
        <dbReference type="ARBA" id="ARBA00022989"/>
    </source>
</evidence>
<feature type="transmembrane region" description="Helical" evidence="8">
    <location>
        <begin position="12"/>
        <end position="33"/>
    </location>
</feature>
<evidence type="ECO:0000256" key="6">
    <source>
        <dbReference type="ARBA" id="ARBA00023136"/>
    </source>
</evidence>
<dbReference type="SUPFAM" id="SSF82866">
    <property type="entry name" value="Multidrug efflux transporter AcrB transmembrane domain"/>
    <property type="match status" value="2"/>
</dbReference>
<dbReference type="Pfam" id="PF03176">
    <property type="entry name" value="MMPL"/>
    <property type="match status" value="2"/>
</dbReference>
<name>A0ABY9L3W7_9LACO</name>
<dbReference type="PROSITE" id="PS50156">
    <property type="entry name" value="SSD"/>
    <property type="match status" value="1"/>
</dbReference>
<keyword evidence="3" id="KW-1003">Cell membrane</keyword>
<keyword evidence="6 8" id="KW-0472">Membrane</keyword>
<dbReference type="InterPro" id="IPR023908">
    <property type="entry name" value="xxxLxxG_rpt"/>
</dbReference>
<evidence type="ECO:0000256" key="7">
    <source>
        <dbReference type="SAM" id="MobiDB-lite"/>
    </source>
</evidence>
<feature type="region of interest" description="Disordered" evidence="7">
    <location>
        <begin position="1042"/>
        <end position="1140"/>
    </location>
</feature>